<organism evidence="1">
    <name type="scientific">Solanum chacoense</name>
    <name type="common">Chaco potato</name>
    <dbReference type="NCBI Taxonomy" id="4108"/>
    <lineage>
        <taxon>Eukaryota</taxon>
        <taxon>Viridiplantae</taxon>
        <taxon>Streptophyta</taxon>
        <taxon>Embryophyta</taxon>
        <taxon>Tracheophyta</taxon>
        <taxon>Spermatophyta</taxon>
        <taxon>Magnoliopsida</taxon>
        <taxon>eudicotyledons</taxon>
        <taxon>Gunneridae</taxon>
        <taxon>Pentapetalae</taxon>
        <taxon>asterids</taxon>
        <taxon>lamiids</taxon>
        <taxon>Solanales</taxon>
        <taxon>Solanaceae</taxon>
        <taxon>Solanoideae</taxon>
        <taxon>Solaneae</taxon>
        <taxon>Solanum</taxon>
    </lineage>
</organism>
<reference evidence="1" key="1">
    <citation type="submission" date="2015-12" db="EMBL/GenBank/DDBJ databases">
        <title>Gene expression during late stages of embryo sac development: a critical building block for successful pollen-pistil interactions.</title>
        <authorList>
            <person name="Liu Y."/>
            <person name="Joly V."/>
            <person name="Sabar M."/>
            <person name="Matton D.P."/>
        </authorList>
    </citation>
    <scope>NUCLEOTIDE SEQUENCE</scope>
</reference>
<dbReference type="AlphaFoldDB" id="A0A0V0GI57"/>
<name>A0A0V0GI57_SOLCH</name>
<protein>
    <submittedName>
        <fullName evidence="1">Putative ovule protein</fullName>
    </submittedName>
</protein>
<sequence>LLEISFNSSLRFNNKLLFRYLFKIFEPASNHRVITLYWKRYSLCIEIFARYARQTGKQVSNCFLGDINQ</sequence>
<accession>A0A0V0GI57</accession>
<feature type="non-terminal residue" evidence="1">
    <location>
        <position position="1"/>
    </location>
</feature>
<proteinExistence type="predicted"/>
<dbReference type="EMBL" id="GEDG01037824">
    <property type="protein sequence ID" value="JAP07909.1"/>
    <property type="molecule type" value="Transcribed_RNA"/>
</dbReference>
<evidence type="ECO:0000313" key="1">
    <source>
        <dbReference type="EMBL" id="JAP07909.1"/>
    </source>
</evidence>